<protein>
    <submittedName>
        <fullName evidence="1">Uncharacterized protein</fullName>
    </submittedName>
</protein>
<evidence type="ECO:0000313" key="1">
    <source>
        <dbReference type="EMBL" id="KAG8223929.1"/>
    </source>
</evidence>
<organism evidence="1 2">
    <name type="scientific">Ladona fulva</name>
    <name type="common">Scarce chaser dragonfly</name>
    <name type="synonym">Libellula fulva</name>
    <dbReference type="NCBI Taxonomy" id="123851"/>
    <lineage>
        <taxon>Eukaryota</taxon>
        <taxon>Metazoa</taxon>
        <taxon>Ecdysozoa</taxon>
        <taxon>Arthropoda</taxon>
        <taxon>Hexapoda</taxon>
        <taxon>Insecta</taxon>
        <taxon>Pterygota</taxon>
        <taxon>Palaeoptera</taxon>
        <taxon>Odonata</taxon>
        <taxon>Epiprocta</taxon>
        <taxon>Anisoptera</taxon>
        <taxon>Libelluloidea</taxon>
        <taxon>Libellulidae</taxon>
        <taxon>Ladona</taxon>
    </lineage>
</organism>
<dbReference type="AlphaFoldDB" id="A0A8K0JWX1"/>
<sequence>MKGFSKNRFNEIVRINVGKSNFASAKSPIYYSLRIMFLHSGMEIIFPSSGKEIIFPPSGIEIIFLPSGMEIVLTSSGIVMVFWPSGKEIVLSPSGMEMVFSDGMVSMSGKACSILSTGARTWSLVYIDSFAADTTKPPTGEGISSCSYRNMKFIQRQDIDL</sequence>
<reference evidence="1" key="1">
    <citation type="submission" date="2013-04" db="EMBL/GenBank/DDBJ databases">
        <authorList>
            <person name="Qu J."/>
            <person name="Murali S.C."/>
            <person name="Bandaranaike D."/>
            <person name="Bellair M."/>
            <person name="Blankenburg K."/>
            <person name="Chao H."/>
            <person name="Dinh H."/>
            <person name="Doddapaneni H."/>
            <person name="Downs B."/>
            <person name="Dugan-Rocha S."/>
            <person name="Elkadiri S."/>
            <person name="Gnanaolivu R.D."/>
            <person name="Hernandez B."/>
            <person name="Javaid M."/>
            <person name="Jayaseelan J.C."/>
            <person name="Lee S."/>
            <person name="Li M."/>
            <person name="Ming W."/>
            <person name="Munidasa M."/>
            <person name="Muniz J."/>
            <person name="Nguyen L."/>
            <person name="Ongeri F."/>
            <person name="Osuji N."/>
            <person name="Pu L.-L."/>
            <person name="Puazo M."/>
            <person name="Qu C."/>
            <person name="Quiroz J."/>
            <person name="Raj R."/>
            <person name="Weissenberger G."/>
            <person name="Xin Y."/>
            <person name="Zou X."/>
            <person name="Han Y."/>
            <person name="Richards S."/>
            <person name="Worley K."/>
            <person name="Muzny D."/>
            <person name="Gibbs R."/>
        </authorList>
    </citation>
    <scope>NUCLEOTIDE SEQUENCE</scope>
    <source>
        <strain evidence="1">Sampled in the wild</strain>
    </source>
</reference>
<gene>
    <name evidence="1" type="ORF">J437_LFUL003737</name>
</gene>
<name>A0A8K0JWX1_LADFU</name>
<dbReference type="EMBL" id="KZ308180">
    <property type="protein sequence ID" value="KAG8223929.1"/>
    <property type="molecule type" value="Genomic_DNA"/>
</dbReference>
<dbReference type="Proteomes" id="UP000792457">
    <property type="component" value="Unassembled WGS sequence"/>
</dbReference>
<accession>A0A8K0JWX1</accession>
<keyword evidence="2" id="KW-1185">Reference proteome</keyword>
<evidence type="ECO:0000313" key="2">
    <source>
        <dbReference type="Proteomes" id="UP000792457"/>
    </source>
</evidence>
<proteinExistence type="predicted"/>
<comment type="caution">
    <text evidence="1">The sequence shown here is derived from an EMBL/GenBank/DDBJ whole genome shotgun (WGS) entry which is preliminary data.</text>
</comment>
<reference evidence="1" key="2">
    <citation type="submission" date="2017-10" db="EMBL/GenBank/DDBJ databases">
        <title>Ladona fulva Genome sequencing and assembly.</title>
        <authorList>
            <person name="Murali S."/>
            <person name="Richards S."/>
            <person name="Bandaranaike D."/>
            <person name="Bellair M."/>
            <person name="Blankenburg K."/>
            <person name="Chao H."/>
            <person name="Dinh H."/>
            <person name="Doddapaneni H."/>
            <person name="Dugan-Rocha S."/>
            <person name="Elkadiri S."/>
            <person name="Gnanaolivu R."/>
            <person name="Hernandez B."/>
            <person name="Skinner E."/>
            <person name="Javaid M."/>
            <person name="Lee S."/>
            <person name="Li M."/>
            <person name="Ming W."/>
            <person name="Munidasa M."/>
            <person name="Muniz J."/>
            <person name="Nguyen L."/>
            <person name="Hughes D."/>
            <person name="Osuji N."/>
            <person name="Pu L.-L."/>
            <person name="Puazo M."/>
            <person name="Qu C."/>
            <person name="Quiroz J."/>
            <person name="Raj R."/>
            <person name="Weissenberger G."/>
            <person name="Xin Y."/>
            <person name="Zou X."/>
            <person name="Han Y."/>
            <person name="Worley K."/>
            <person name="Muzny D."/>
            <person name="Gibbs R."/>
        </authorList>
    </citation>
    <scope>NUCLEOTIDE SEQUENCE</scope>
    <source>
        <strain evidence="1">Sampled in the wild</strain>
    </source>
</reference>